<dbReference type="Proteomes" id="UP000321303">
    <property type="component" value="Unassembled WGS sequence"/>
</dbReference>
<sequence length="195" mass="21742">MRLGRPLQHHPETALEAAVNAFWRSGYHHTSMRDLLEAMQLSRSSLYQAYGNKEALFLRALARYREELLVSLNATLAQEASAWQFIERLLQHMAQQAESEQAALGCLIFNSATELGNSGSTVSDAAVQSVQAITQFFVKVIEQAQREGSISPERDVQSSAYFLTLSVSGLRMLLKSGASQRQTEQLNNNILRGLR</sequence>
<feature type="domain" description="HTH tetR-type" evidence="5">
    <location>
        <begin position="8"/>
        <end position="68"/>
    </location>
</feature>
<dbReference type="PANTHER" id="PTHR47506">
    <property type="entry name" value="TRANSCRIPTIONAL REGULATORY PROTEIN"/>
    <property type="match status" value="1"/>
</dbReference>
<evidence type="ECO:0000256" key="3">
    <source>
        <dbReference type="ARBA" id="ARBA00023163"/>
    </source>
</evidence>
<dbReference type="Gene3D" id="1.10.10.60">
    <property type="entry name" value="Homeodomain-like"/>
    <property type="match status" value="1"/>
</dbReference>
<accession>A0A511UPD3</accession>
<dbReference type="EMBL" id="BJXV01000004">
    <property type="protein sequence ID" value="GEN27353.1"/>
    <property type="molecule type" value="Genomic_DNA"/>
</dbReference>
<organism evidence="6 7">
    <name type="scientific">Halovibrio variabilis</name>
    <dbReference type="NCBI Taxonomy" id="31910"/>
    <lineage>
        <taxon>Bacteria</taxon>
        <taxon>Pseudomonadati</taxon>
        <taxon>Pseudomonadota</taxon>
        <taxon>Gammaproteobacteria</taxon>
        <taxon>Oceanospirillales</taxon>
        <taxon>Halomonadaceae</taxon>
        <taxon>Halovibrio</taxon>
    </lineage>
</organism>
<dbReference type="AlphaFoldDB" id="A0A511UPD3"/>
<proteinExistence type="predicted"/>
<dbReference type="InterPro" id="IPR001647">
    <property type="entry name" value="HTH_TetR"/>
</dbReference>
<evidence type="ECO:0000313" key="7">
    <source>
        <dbReference type="Proteomes" id="UP000321303"/>
    </source>
</evidence>
<dbReference type="GO" id="GO:0003677">
    <property type="term" value="F:DNA binding"/>
    <property type="evidence" value="ECO:0007669"/>
    <property type="project" value="UniProtKB-UniRule"/>
</dbReference>
<dbReference type="SUPFAM" id="SSF46689">
    <property type="entry name" value="Homeodomain-like"/>
    <property type="match status" value="1"/>
</dbReference>
<evidence type="ECO:0000256" key="4">
    <source>
        <dbReference type="PROSITE-ProRule" id="PRU00335"/>
    </source>
</evidence>
<keyword evidence="7" id="KW-1185">Reference proteome</keyword>
<gene>
    <name evidence="6" type="ORF">HVA01_09990</name>
</gene>
<dbReference type="OrthoDB" id="270177at2"/>
<dbReference type="InterPro" id="IPR009057">
    <property type="entry name" value="Homeodomain-like_sf"/>
</dbReference>
<dbReference type="Pfam" id="PF00440">
    <property type="entry name" value="TetR_N"/>
    <property type="match status" value="1"/>
</dbReference>
<comment type="caution">
    <text evidence="6">The sequence shown here is derived from an EMBL/GenBank/DDBJ whole genome shotgun (WGS) entry which is preliminary data.</text>
</comment>
<dbReference type="Gene3D" id="1.10.357.10">
    <property type="entry name" value="Tetracycline Repressor, domain 2"/>
    <property type="match status" value="1"/>
</dbReference>
<dbReference type="InterPro" id="IPR011075">
    <property type="entry name" value="TetR_C"/>
</dbReference>
<evidence type="ECO:0000259" key="5">
    <source>
        <dbReference type="PROSITE" id="PS50977"/>
    </source>
</evidence>
<keyword evidence="1" id="KW-0805">Transcription regulation</keyword>
<dbReference type="Pfam" id="PF16925">
    <property type="entry name" value="TetR_C_13"/>
    <property type="match status" value="1"/>
</dbReference>
<dbReference type="RefSeq" id="WP_146873543.1">
    <property type="nucleotide sequence ID" value="NZ_BJXV01000004.1"/>
</dbReference>
<dbReference type="PANTHER" id="PTHR47506:SF10">
    <property type="entry name" value="TRANSCRIPTIONAL REGULATORY PROTEIN"/>
    <property type="match status" value="1"/>
</dbReference>
<keyword evidence="3" id="KW-0804">Transcription</keyword>
<feature type="DNA-binding region" description="H-T-H motif" evidence="4">
    <location>
        <begin position="31"/>
        <end position="50"/>
    </location>
</feature>
<reference evidence="6 7" key="1">
    <citation type="submission" date="2019-07" db="EMBL/GenBank/DDBJ databases">
        <title>Whole genome shotgun sequence of Halomonas variabilis NBRC 102410.</title>
        <authorList>
            <person name="Hosoyama A."/>
            <person name="Uohara A."/>
            <person name="Ohji S."/>
            <person name="Ichikawa N."/>
        </authorList>
    </citation>
    <scope>NUCLEOTIDE SEQUENCE [LARGE SCALE GENOMIC DNA]</scope>
    <source>
        <strain evidence="6 7">NBRC 102410</strain>
    </source>
</reference>
<evidence type="ECO:0000313" key="6">
    <source>
        <dbReference type="EMBL" id="GEN27353.1"/>
    </source>
</evidence>
<name>A0A511UPD3_9GAMM</name>
<evidence type="ECO:0000256" key="2">
    <source>
        <dbReference type="ARBA" id="ARBA00023125"/>
    </source>
</evidence>
<dbReference type="InterPro" id="IPR036271">
    <property type="entry name" value="Tet_transcr_reg_TetR-rel_C_sf"/>
</dbReference>
<keyword evidence="2 4" id="KW-0238">DNA-binding</keyword>
<evidence type="ECO:0000256" key="1">
    <source>
        <dbReference type="ARBA" id="ARBA00023015"/>
    </source>
</evidence>
<dbReference type="PROSITE" id="PS50977">
    <property type="entry name" value="HTH_TETR_2"/>
    <property type="match status" value="1"/>
</dbReference>
<protein>
    <recommendedName>
        <fullName evidence="5">HTH tetR-type domain-containing protein</fullName>
    </recommendedName>
</protein>
<dbReference type="SUPFAM" id="SSF48498">
    <property type="entry name" value="Tetracyclin repressor-like, C-terminal domain"/>
    <property type="match status" value="1"/>
</dbReference>